<gene>
    <name evidence="3" type="ORF">DDE83_000549</name>
</gene>
<dbReference type="InterPro" id="IPR032514">
    <property type="entry name" value="GtaA_central"/>
</dbReference>
<dbReference type="Proteomes" id="UP000249619">
    <property type="component" value="Unassembled WGS sequence"/>
</dbReference>
<dbReference type="InterPro" id="IPR027417">
    <property type="entry name" value="P-loop_NTPase"/>
</dbReference>
<feature type="compositionally biased region" description="Low complexity" evidence="1">
    <location>
        <begin position="1645"/>
        <end position="1663"/>
    </location>
</feature>
<name>A0A364NF75_STELY</name>
<keyword evidence="4" id="KW-1185">Reference proteome</keyword>
<accession>A0A364NF75</accession>
<feature type="region of interest" description="Disordered" evidence="1">
    <location>
        <begin position="1639"/>
        <end position="1697"/>
    </location>
</feature>
<dbReference type="PANTHER" id="PTHR31987:SF12">
    <property type="entry name" value="PUTATIVE (AFU_ORTHOLOGUE AFUA_3G10910)-RELATED"/>
    <property type="match status" value="1"/>
</dbReference>
<dbReference type="Pfam" id="PF24913">
    <property type="entry name" value="WHD_AAA_fung"/>
    <property type="match status" value="1"/>
</dbReference>
<evidence type="ECO:0000313" key="4">
    <source>
        <dbReference type="Proteomes" id="UP000249619"/>
    </source>
</evidence>
<dbReference type="STRING" id="183478.A0A364NF75"/>
<feature type="compositionally biased region" description="Basic and acidic residues" evidence="1">
    <location>
        <begin position="1516"/>
        <end position="1531"/>
    </location>
</feature>
<dbReference type="InterPro" id="IPR056808">
    <property type="entry name" value="HTH_AAA"/>
</dbReference>
<evidence type="ECO:0000313" key="3">
    <source>
        <dbReference type="EMBL" id="RAR15975.1"/>
    </source>
</evidence>
<feature type="region of interest" description="Disordered" evidence="1">
    <location>
        <begin position="1516"/>
        <end position="1554"/>
    </location>
</feature>
<dbReference type="SUPFAM" id="SSF52540">
    <property type="entry name" value="P-loop containing nucleoside triphosphate hydrolases"/>
    <property type="match status" value="1"/>
</dbReference>
<organism evidence="3 4">
    <name type="scientific">Stemphylium lycopersici</name>
    <name type="common">Tomato gray leaf spot disease fungus</name>
    <name type="synonym">Thyrospora lycopersici</name>
    <dbReference type="NCBI Taxonomy" id="183478"/>
    <lineage>
        <taxon>Eukaryota</taxon>
        <taxon>Fungi</taxon>
        <taxon>Dikarya</taxon>
        <taxon>Ascomycota</taxon>
        <taxon>Pezizomycotina</taxon>
        <taxon>Dothideomycetes</taxon>
        <taxon>Pleosporomycetidae</taxon>
        <taxon>Pleosporales</taxon>
        <taxon>Pleosporineae</taxon>
        <taxon>Pleosporaceae</taxon>
        <taxon>Stemphylium</taxon>
    </lineage>
</organism>
<dbReference type="InterPro" id="IPR052743">
    <property type="entry name" value="Glutaminase_GtaA"/>
</dbReference>
<sequence length="1844" mass="207411">MATATATALGYRTRPLREIIATPALCQPTLARSLSGQSGPPAPGNEAPNPIDDATEHLDEDEADDRREAKKAAWQSTGWKMFEAAATTGASIFILGCVGIGYTKYYKWNVLEKMENAFREGDPVLELAANGKEIPKAGEPTRLEVTKGLVDGDDENYDRWIPRDEQEKIDKIVWGETKGRYHLLIGEKGTGKTSMLIDAMDKINGEGCSMMEAHADLEVFRVRLGRCLDFEYHEDNIGSLFSIRGPRDAGAILDIERAFNKLEKVALRRRATVGKPLILIINSAHLIRDDGDGRDLLELIQQRAEQWAASNLATIIINSDKYWVFERLKQYATRMEVHQIKDLSKDRAMQALRNYRMKYYGERVQDSILEEVYDKIGGRLTFLNRVAKSEDMIEKCDNICEMEKIWFLNNCAILGEEMDDDVMDQQKYASTAMVLANALYKRYHEMDANYDPKEGHILPSFPLHRARYIMTRSDFIRQHHDLSIFSIDSRATVRADSVPMQRAFNDICAEPGFEKFLEATLDRIGGIESLGRTKELTFKDLWDGGKYKITTRNTKGEVFPMRSFSVVATALLASVVNASTLQPPVLPLIVRNPYLSTWLQNAREEPWSKWPMFWTGAEVGLSVLASLPDSNQVFPLLGATYDASTTNLTYSLRAPDRLVAENDVEITLSFLSPITPTSTLRQTIPAAYLSIHVQGTFDVDIYVDVNGQWVSGKRESLIEWSLFQHIAPGLTAKLKTWQVKRQVEQLFTETNDQPEWGQLHFTGPVDARHESGTSALLRQRFARTGTLQNEVDGNFRSVMDDEPVFAFAKSFKLGHSSPASKVDSSSVLFTITHIQDPVTQFASARGLTLMRPLWKSWFPEDDKLIQFHYGDFAMASSLASNYSEQLRIDAYQSGSTNYVDIVALSARQAMGATSFSGTKENPLLFLKEISSNGNSQTVDVIFPAFPFFLYTQPRWLAYLLEPLLEHQLSGQYPNKYSMHDLGAHFPNLTGHADGRDEYMPVEECGDMLIMGLALVNSLTYSSDVEAQSIWSVTGNNEDLDEASDNIFGLTSIASHDGIEYIDGSWGGDTKGIAQARKWLEGSYDLWKQWTGYLVEDALEPHNQLSTDDFAGWLPLQTNLALKGIIGIKAFSEIADLMDRPGDAKKYRNISDTYIQKWQEYGISRDGTHAKLAYDWYGSWTTLYSLYADAVLCFHPTFTNTSAIVGEPDYAPGDGLTQSPLTPSKHSSSRTPITHDFIPDSIYSLQSDWYANVMQKYGLPLDSRHLYTKSDWEFEAAAVANKTVRSEILDRVALWLNETVTDRPFTDLYTTEGDGGFPGPCYQNLEEANTMVLYQQDGRVIAAHEAHLEKEARRIANDCGYMDQIEIFKQKNQQASHADVQIIIDSQEFMTLFCHKHNGWGSDYETIEAFGADTTTIEKRVDRDTLIRCSSLARDHFLYNPGDDELHLPVCYPRVHVFGATSTTKKFDEDYAGRVIQSGKRMVHREDDQYAFIRPKEIVDYIIPWLERVQKYIKKEAQEKDKGKGRTSAKDNHPKKRRKTEYEDPGKHLTKKNGPMEMKIPSQLLDKIHLYNAMLQLGLPRFVQLPLIDALVLQMYQTKLSACHLDTLEITIGRFHAGGLAILDPVINALVGTYALRSVHDRRSPEPAASPGARGSSDGGASRSNEAHGDVDEADPDNLFRADGTREPSEEDDEVREVDFSKTGRKYLDFAVQRVLRGSFGRDTYVLPPKLPVLGHNIRHWSALRSNGSTAAAHMGFPLNVGLHKKFIRRDGSVAIDLDDYEELQTNRLLGQLGGAVRTVLEEALALPASTAVRYSDGSTSEEDKNSGEELHCGDGGRIERWMFG</sequence>
<reference evidence="4" key="1">
    <citation type="submission" date="2018-05" db="EMBL/GenBank/DDBJ databases">
        <title>Draft genome sequence of Stemphylium lycopersici strain CIDEFI 213.</title>
        <authorList>
            <person name="Medina R."/>
            <person name="Franco M.E.E."/>
            <person name="Lucentini C.G."/>
            <person name="Saparrat M.C.N."/>
            <person name="Balatti P.A."/>
        </authorList>
    </citation>
    <scope>NUCLEOTIDE SEQUENCE [LARGE SCALE GENOMIC DNA]</scope>
    <source>
        <strain evidence="4">CIDEFI 213</strain>
    </source>
</reference>
<evidence type="ECO:0000256" key="1">
    <source>
        <dbReference type="SAM" id="MobiDB-lite"/>
    </source>
</evidence>
<feature type="region of interest" description="Disordered" evidence="1">
    <location>
        <begin position="31"/>
        <end position="55"/>
    </location>
</feature>
<dbReference type="Pfam" id="PF16335">
    <property type="entry name" value="GtaA_6_Hairpin"/>
    <property type="match status" value="3"/>
</dbReference>
<dbReference type="Pfam" id="PF17168">
    <property type="entry name" value="DUF5127"/>
    <property type="match status" value="1"/>
</dbReference>
<feature type="compositionally biased region" description="Basic and acidic residues" evidence="1">
    <location>
        <begin position="1677"/>
        <end position="1687"/>
    </location>
</feature>
<feature type="region of interest" description="Disordered" evidence="1">
    <location>
        <begin position="1814"/>
        <end position="1835"/>
    </location>
</feature>
<dbReference type="PROSITE" id="PS51733">
    <property type="entry name" value="BPL_LPL_CATALYTIC"/>
    <property type="match status" value="1"/>
</dbReference>
<dbReference type="InterPro" id="IPR004143">
    <property type="entry name" value="BPL_LPL_catalytic"/>
</dbReference>
<evidence type="ECO:0000259" key="2">
    <source>
        <dbReference type="PROSITE" id="PS51733"/>
    </source>
</evidence>
<dbReference type="EMBL" id="QGDH01000006">
    <property type="protein sequence ID" value="RAR15975.1"/>
    <property type="molecule type" value="Genomic_DNA"/>
</dbReference>
<dbReference type="InterPro" id="IPR033433">
    <property type="entry name" value="GtaA_N"/>
</dbReference>
<comment type="caution">
    <text evidence="3">The sequence shown here is derived from an EMBL/GenBank/DDBJ whole genome shotgun (WGS) entry which is preliminary data.</text>
</comment>
<feature type="compositionally biased region" description="Basic and acidic residues" evidence="1">
    <location>
        <begin position="1821"/>
        <end position="1835"/>
    </location>
</feature>
<feature type="domain" description="BPL/LPL catalytic" evidence="2">
    <location>
        <begin position="167"/>
        <end position="364"/>
    </location>
</feature>
<protein>
    <submittedName>
        <fullName evidence="3">Glutaminase a</fullName>
    </submittedName>
</protein>
<dbReference type="PANTHER" id="PTHR31987">
    <property type="entry name" value="GLUTAMINASE A-RELATED"/>
    <property type="match status" value="1"/>
</dbReference>
<proteinExistence type="predicted"/>